<proteinExistence type="predicted"/>
<feature type="region of interest" description="Disordered" evidence="1">
    <location>
        <begin position="1"/>
        <end position="88"/>
    </location>
</feature>
<keyword evidence="3" id="KW-1185">Reference proteome</keyword>
<organism evidence="2 3">
    <name type="scientific">Triticum urartu</name>
    <name type="common">Red wild einkorn</name>
    <name type="synonym">Crithodium urartu</name>
    <dbReference type="NCBI Taxonomy" id="4572"/>
    <lineage>
        <taxon>Eukaryota</taxon>
        <taxon>Viridiplantae</taxon>
        <taxon>Streptophyta</taxon>
        <taxon>Embryophyta</taxon>
        <taxon>Tracheophyta</taxon>
        <taxon>Spermatophyta</taxon>
        <taxon>Magnoliopsida</taxon>
        <taxon>Liliopsida</taxon>
        <taxon>Poales</taxon>
        <taxon>Poaceae</taxon>
        <taxon>BOP clade</taxon>
        <taxon>Pooideae</taxon>
        <taxon>Triticodae</taxon>
        <taxon>Triticeae</taxon>
        <taxon>Triticinae</taxon>
        <taxon>Triticum</taxon>
    </lineage>
</organism>
<feature type="compositionally biased region" description="Basic residues" evidence="1">
    <location>
        <begin position="69"/>
        <end position="80"/>
    </location>
</feature>
<reference evidence="3" key="1">
    <citation type="journal article" date="2013" name="Nature">
        <title>Draft genome of the wheat A-genome progenitor Triticum urartu.</title>
        <authorList>
            <person name="Ling H.Q."/>
            <person name="Zhao S."/>
            <person name="Liu D."/>
            <person name="Wang J."/>
            <person name="Sun H."/>
            <person name="Zhang C."/>
            <person name="Fan H."/>
            <person name="Li D."/>
            <person name="Dong L."/>
            <person name="Tao Y."/>
            <person name="Gao C."/>
            <person name="Wu H."/>
            <person name="Li Y."/>
            <person name="Cui Y."/>
            <person name="Guo X."/>
            <person name="Zheng S."/>
            <person name="Wang B."/>
            <person name="Yu K."/>
            <person name="Liang Q."/>
            <person name="Yang W."/>
            <person name="Lou X."/>
            <person name="Chen J."/>
            <person name="Feng M."/>
            <person name="Jian J."/>
            <person name="Zhang X."/>
            <person name="Luo G."/>
            <person name="Jiang Y."/>
            <person name="Liu J."/>
            <person name="Wang Z."/>
            <person name="Sha Y."/>
            <person name="Zhang B."/>
            <person name="Wu H."/>
            <person name="Tang D."/>
            <person name="Shen Q."/>
            <person name="Xue P."/>
            <person name="Zou S."/>
            <person name="Wang X."/>
            <person name="Liu X."/>
            <person name="Wang F."/>
            <person name="Yang Y."/>
            <person name="An X."/>
            <person name="Dong Z."/>
            <person name="Zhang K."/>
            <person name="Zhang X."/>
            <person name="Luo M.C."/>
            <person name="Dvorak J."/>
            <person name="Tong Y."/>
            <person name="Wang J."/>
            <person name="Yang H."/>
            <person name="Li Z."/>
            <person name="Wang D."/>
            <person name="Zhang A."/>
            <person name="Wang J."/>
        </authorList>
    </citation>
    <scope>NUCLEOTIDE SEQUENCE</scope>
    <source>
        <strain evidence="3">cv. G1812</strain>
    </source>
</reference>
<reference evidence="2" key="2">
    <citation type="submission" date="2018-03" db="EMBL/GenBank/DDBJ databases">
        <title>The Triticum urartu genome reveals the dynamic nature of wheat genome evolution.</title>
        <authorList>
            <person name="Ling H."/>
            <person name="Ma B."/>
            <person name="Shi X."/>
            <person name="Liu H."/>
            <person name="Dong L."/>
            <person name="Sun H."/>
            <person name="Cao Y."/>
            <person name="Gao Q."/>
            <person name="Zheng S."/>
            <person name="Li Y."/>
            <person name="Yu Y."/>
            <person name="Du H."/>
            <person name="Qi M."/>
            <person name="Li Y."/>
            <person name="Yu H."/>
            <person name="Cui Y."/>
            <person name="Wang N."/>
            <person name="Chen C."/>
            <person name="Wu H."/>
            <person name="Zhao Y."/>
            <person name="Zhang J."/>
            <person name="Li Y."/>
            <person name="Zhou W."/>
            <person name="Zhang B."/>
            <person name="Hu W."/>
            <person name="Eijk M."/>
            <person name="Tang J."/>
            <person name="Witsenboer H."/>
            <person name="Zhao S."/>
            <person name="Li Z."/>
            <person name="Zhang A."/>
            <person name="Wang D."/>
            <person name="Liang C."/>
        </authorList>
    </citation>
    <scope>NUCLEOTIDE SEQUENCE [LARGE SCALE GENOMIC DNA]</scope>
    <source>
        <strain evidence="2">cv. G1812</strain>
    </source>
</reference>
<accession>A0A8R7R1W1</accession>
<name>A0A8R7R1W1_TRIUA</name>
<dbReference type="Proteomes" id="UP000015106">
    <property type="component" value="Chromosome 7"/>
</dbReference>
<feature type="compositionally biased region" description="Low complexity" evidence="1">
    <location>
        <begin position="50"/>
        <end position="66"/>
    </location>
</feature>
<dbReference type="Gramene" id="TuG1812G0700002673.01.T01">
    <property type="protein sequence ID" value="TuG1812G0700002673.01.T01.cds385132"/>
    <property type="gene ID" value="TuG1812G0700002673.01"/>
</dbReference>
<evidence type="ECO:0000256" key="1">
    <source>
        <dbReference type="SAM" id="MobiDB-lite"/>
    </source>
</evidence>
<sequence length="157" mass="17035">SSHVLSPRAKQPSLSGSNPPPSPPTTHRDRSAAPVSQSAPLHLPTHRRGAASPVSQSALLPSLPSLGRRWSRAGQRRGQTRHGYAPSSSWSWAAAEAGFFSAIWCRERRPLLPPACASSRDDMELLKVPSSSSLHLSLRWMRFGRRGSLPDSVSSRT</sequence>
<reference evidence="2" key="3">
    <citation type="submission" date="2022-06" db="UniProtKB">
        <authorList>
            <consortium name="EnsemblPlants"/>
        </authorList>
    </citation>
    <scope>IDENTIFICATION</scope>
</reference>
<evidence type="ECO:0000313" key="3">
    <source>
        <dbReference type="Proteomes" id="UP000015106"/>
    </source>
</evidence>
<dbReference type="EnsemblPlants" id="TuG1812G0700002673.01.T01">
    <property type="protein sequence ID" value="TuG1812G0700002673.01.T01.cds385132"/>
    <property type="gene ID" value="TuG1812G0700002673.01"/>
</dbReference>
<dbReference type="AlphaFoldDB" id="A0A8R7R1W1"/>
<protein>
    <submittedName>
        <fullName evidence="2">Uncharacterized protein</fullName>
    </submittedName>
</protein>
<evidence type="ECO:0000313" key="2">
    <source>
        <dbReference type="EnsemblPlants" id="TuG1812G0700002673.01.T01.cds385132"/>
    </source>
</evidence>